<organism evidence="1 2">
    <name type="scientific">Mucuna pruriens</name>
    <name type="common">Velvet bean</name>
    <name type="synonym">Dolichos pruriens</name>
    <dbReference type="NCBI Taxonomy" id="157652"/>
    <lineage>
        <taxon>Eukaryota</taxon>
        <taxon>Viridiplantae</taxon>
        <taxon>Streptophyta</taxon>
        <taxon>Embryophyta</taxon>
        <taxon>Tracheophyta</taxon>
        <taxon>Spermatophyta</taxon>
        <taxon>Magnoliopsida</taxon>
        <taxon>eudicotyledons</taxon>
        <taxon>Gunneridae</taxon>
        <taxon>Pentapetalae</taxon>
        <taxon>rosids</taxon>
        <taxon>fabids</taxon>
        <taxon>Fabales</taxon>
        <taxon>Fabaceae</taxon>
        <taxon>Papilionoideae</taxon>
        <taxon>50 kb inversion clade</taxon>
        <taxon>NPAAA clade</taxon>
        <taxon>indigoferoid/millettioid clade</taxon>
        <taxon>Phaseoleae</taxon>
        <taxon>Mucuna</taxon>
    </lineage>
</organism>
<comment type="caution">
    <text evidence="1">The sequence shown here is derived from an EMBL/GenBank/DDBJ whole genome shotgun (WGS) entry which is preliminary data.</text>
</comment>
<name>A0A371FWV7_MUCPR</name>
<proteinExistence type="predicted"/>
<keyword evidence="2" id="KW-1185">Reference proteome</keyword>
<reference evidence="1" key="1">
    <citation type="submission" date="2018-05" db="EMBL/GenBank/DDBJ databases">
        <title>Draft genome of Mucuna pruriens seed.</title>
        <authorList>
            <person name="Nnadi N.E."/>
            <person name="Vos R."/>
            <person name="Hasami M.H."/>
            <person name="Devisetty U.K."/>
            <person name="Aguiy J.C."/>
        </authorList>
    </citation>
    <scope>NUCLEOTIDE SEQUENCE [LARGE SCALE GENOMIC DNA]</scope>
    <source>
        <strain evidence="1">JCA_2017</strain>
    </source>
</reference>
<dbReference type="AlphaFoldDB" id="A0A371FWV7"/>
<protein>
    <submittedName>
        <fullName evidence="1">Uncharacterized protein</fullName>
    </submittedName>
</protein>
<dbReference type="OrthoDB" id="1264970at2759"/>
<feature type="non-terminal residue" evidence="1">
    <location>
        <position position="1"/>
    </location>
</feature>
<gene>
    <name evidence="1" type="ORF">CR513_36423</name>
</gene>
<dbReference type="Proteomes" id="UP000257109">
    <property type="component" value="Unassembled WGS sequence"/>
</dbReference>
<evidence type="ECO:0000313" key="1">
    <source>
        <dbReference type="EMBL" id="RDX82748.1"/>
    </source>
</evidence>
<dbReference type="EMBL" id="QJKJ01007565">
    <property type="protein sequence ID" value="RDX82748.1"/>
    <property type="molecule type" value="Genomic_DNA"/>
</dbReference>
<sequence>MHTEKNTFMNVFNTMININELELKDIGRVKLSKPKAAYALNKSQRVVIYKWVKKLKLSDRCASNLSRCVDLNQGKLHGMKIHDCYVFMQQLLPIAFDSLSKIFGSHLFNLATFLGN</sequence>
<accession>A0A371FWV7</accession>
<evidence type="ECO:0000313" key="2">
    <source>
        <dbReference type="Proteomes" id="UP000257109"/>
    </source>
</evidence>